<feature type="region of interest" description="Disordered" evidence="1">
    <location>
        <begin position="31"/>
        <end position="51"/>
    </location>
</feature>
<dbReference type="RefSeq" id="WP_012943751.1">
    <property type="nucleotide sequence ID" value="NC_013743.1"/>
</dbReference>
<dbReference type="eggNOG" id="arCOG06295">
    <property type="taxonomic scope" value="Archaea"/>
</dbReference>
<dbReference type="AlphaFoldDB" id="D2RW48"/>
<dbReference type="KEGG" id="htu:Htur_2600"/>
<dbReference type="PROSITE" id="PS51257">
    <property type="entry name" value="PROKAR_LIPOPROTEIN"/>
    <property type="match status" value="1"/>
</dbReference>
<protein>
    <submittedName>
        <fullName evidence="2">Uncharacterized protein</fullName>
    </submittedName>
</protein>
<evidence type="ECO:0000313" key="3">
    <source>
        <dbReference type="Proteomes" id="UP000001903"/>
    </source>
</evidence>
<name>D2RW48_HALTV</name>
<evidence type="ECO:0000256" key="1">
    <source>
        <dbReference type="SAM" id="MobiDB-lite"/>
    </source>
</evidence>
<dbReference type="InterPro" id="IPR006311">
    <property type="entry name" value="TAT_signal"/>
</dbReference>
<reference evidence="2 3" key="1">
    <citation type="journal article" date="2010" name="Stand. Genomic Sci.">
        <title>Complete genome sequence of Haloterrigena turkmenica type strain (4k).</title>
        <authorList>
            <person name="Saunders E."/>
            <person name="Tindall B.J."/>
            <person name="Fahnrich R."/>
            <person name="Lapidus A."/>
            <person name="Copeland A."/>
            <person name="Del Rio T.G."/>
            <person name="Lucas S."/>
            <person name="Chen F."/>
            <person name="Tice H."/>
            <person name="Cheng J.F."/>
            <person name="Han C."/>
            <person name="Detter J.C."/>
            <person name="Bruce D."/>
            <person name="Goodwin L."/>
            <person name="Chain P."/>
            <person name="Pitluck S."/>
            <person name="Pati A."/>
            <person name="Ivanova N."/>
            <person name="Mavromatis K."/>
            <person name="Chen A."/>
            <person name="Palaniappan K."/>
            <person name="Land M."/>
            <person name="Hauser L."/>
            <person name="Chang Y.J."/>
            <person name="Jeffries C.D."/>
            <person name="Brettin T."/>
            <person name="Rohde M."/>
            <person name="Goker M."/>
            <person name="Bristow J."/>
            <person name="Eisen J.A."/>
            <person name="Markowitz V."/>
            <person name="Hugenholtz P."/>
            <person name="Klenk H.P."/>
            <person name="Kyrpides N.C."/>
        </authorList>
    </citation>
    <scope>NUCLEOTIDE SEQUENCE [LARGE SCALE GENOMIC DNA]</scope>
    <source>
        <strain evidence="3">ATCC 51198 / DSM 5511 / JCM 9101 / NCIMB 13204 / VKM B-1734 / 4k</strain>
    </source>
</reference>
<accession>D2RW48</accession>
<feature type="region of interest" description="Disordered" evidence="1">
    <location>
        <begin position="64"/>
        <end position="106"/>
    </location>
</feature>
<dbReference type="GeneID" id="8743213"/>
<organism evidence="2 3">
    <name type="scientific">Haloterrigena turkmenica (strain ATCC 51198 / DSM 5511 / JCM 9101 / NCIMB 13204 / VKM B-1734 / 4k)</name>
    <name type="common">Halococcus turkmenicus</name>
    <dbReference type="NCBI Taxonomy" id="543526"/>
    <lineage>
        <taxon>Archaea</taxon>
        <taxon>Methanobacteriati</taxon>
        <taxon>Methanobacteriota</taxon>
        <taxon>Stenosarchaea group</taxon>
        <taxon>Halobacteria</taxon>
        <taxon>Halobacteriales</taxon>
        <taxon>Natrialbaceae</taxon>
        <taxon>Haloterrigena</taxon>
    </lineage>
</organism>
<gene>
    <name evidence="2" type="ordered locus">Htur_2600</name>
</gene>
<dbReference type="EMBL" id="CP001860">
    <property type="protein sequence ID" value="ADB61477.1"/>
    <property type="molecule type" value="Genomic_DNA"/>
</dbReference>
<feature type="compositionally biased region" description="Acidic residues" evidence="1">
    <location>
        <begin position="89"/>
        <end position="98"/>
    </location>
</feature>
<keyword evidence="3" id="KW-1185">Reference proteome</keyword>
<dbReference type="Proteomes" id="UP000001903">
    <property type="component" value="Chromosome"/>
</dbReference>
<feature type="compositionally biased region" description="Low complexity" evidence="1">
    <location>
        <begin position="146"/>
        <end position="155"/>
    </location>
</feature>
<evidence type="ECO:0000313" key="2">
    <source>
        <dbReference type="EMBL" id="ADB61477.1"/>
    </source>
</evidence>
<feature type="region of interest" description="Disordered" evidence="1">
    <location>
        <begin position="145"/>
        <end position="208"/>
    </location>
</feature>
<sequence>MTDGHPRRAFLGIAGTGVAASLAGCSQLEALTQSDDDSSDAVTVAVSPDREELERLNEEIQTAVQSGNMTQQEAQQRALEEQRNLTEEAATEFEDSADDSNISVEESAPEYGLLRVTGSDEAIMSALRNGEINGIYPGDQYDAFVQQQQQQAQQREMLRRQQEEQQGDGAGNESDAGNETDAGTDTDGSDDGNQTAENESDAGNETDE</sequence>
<dbReference type="PROSITE" id="PS51318">
    <property type="entry name" value="TAT"/>
    <property type="match status" value="1"/>
</dbReference>
<dbReference type="OrthoDB" id="187751at2157"/>
<dbReference type="HOGENOM" id="CLU_1393556_0_0_2"/>
<feature type="compositionally biased region" description="Acidic residues" evidence="1">
    <location>
        <begin position="176"/>
        <end position="190"/>
    </location>
</feature>
<feature type="compositionally biased region" description="Acidic residues" evidence="1">
    <location>
        <begin position="198"/>
        <end position="208"/>
    </location>
</feature>
<proteinExistence type="predicted"/>